<dbReference type="GO" id="GO:0009360">
    <property type="term" value="C:DNA polymerase III complex"/>
    <property type="evidence" value="ECO:0007669"/>
    <property type="project" value="InterPro"/>
</dbReference>
<dbReference type="InterPro" id="IPR008921">
    <property type="entry name" value="DNA_pol3_clamp-load_cplx_C"/>
</dbReference>
<dbReference type="RefSeq" id="WP_005607291.1">
    <property type="nucleotide sequence ID" value="NZ_CP102283.1"/>
</dbReference>
<reference evidence="11 12" key="1">
    <citation type="submission" date="2009-08" db="EMBL/GenBank/DDBJ databases">
        <authorList>
            <person name="Muzny D."/>
            <person name="Qin X."/>
            <person name="Deng J."/>
            <person name="Jiang H."/>
            <person name="Liu Y."/>
            <person name="Qu J."/>
            <person name="Song X.-Z."/>
            <person name="Zhang L."/>
            <person name="Thornton R."/>
            <person name="Coyle M."/>
            <person name="Francisco L."/>
            <person name="Jackson L."/>
            <person name="Javaid M."/>
            <person name="Korchina V."/>
            <person name="Kovar C."/>
            <person name="Mata R."/>
            <person name="Mathew T."/>
            <person name="Ngo R."/>
            <person name="Nguyen L."/>
            <person name="Nguyen N."/>
            <person name="Okwuonu G."/>
            <person name="Ongeri F."/>
            <person name="Pham C."/>
            <person name="Simmons D."/>
            <person name="Wilczek-Boney K."/>
            <person name="Hale W."/>
            <person name="Jakkamsetti A."/>
            <person name="Pham P."/>
            <person name="Ruth R."/>
            <person name="San Lucas F."/>
            <person name="Warren J."/>
            <person name="Zhang J."/>
            <person name="Zhao Z."/>
            <person name="Zhou C."/>
            <person name="Zhu D."/>
            <person name="Lee S."/>
            <person name="Bess C."/>
            <person name="Blankenburg K."/>
            <person name="Forbes L."/>
            <person name="Fu Q."/>
            <person name="Gubbala S."/>
            <person name="Hirani K."/>
            <person name="Jayaseelan J.C."/>
            <person name="Lara F."/>
            <person name="Munidasa M."/>
            <person name="Palculict T."/>
            <person name="Patil S."/>
            <person name="Pu L.-L."/>
            <person name="Saada N."/>
            <person name="Tang L."/>
            <person name="Weissenberger G."/>
            <person name="Zhu Y."/>
            <person name="Hemphill L."/>
            <person name="Shang Y."/>
            <person name="Youmans B."/>
            <person name="Ayvaz T."/>
            <person name="Ross M."/>
            <person name="Santibanez J."/>
            <person name="Aqrawi P."/>
            <person name="Gross S."/>
            <person name="Joshi V."/>
            <person name="Fowler G."/>
            <person name="Nazareth L."/>
            <person name="Reid J."/>
            <person name="Worley K."/>
            <person name="Petrosino J."/>
            <person name="Highlander S."/>
            <person name="Gibbs R."/>
        </authorList>
    </citation>
    <scope>NUCLEOTIDE SEQUENCE [LARGE SCALE GENOMIC DNA]</scope>
    <source>
        <strain evidence="11 12">ATCC 49175</strain>
    </source>
</reference>
<dbReference type="Pfam" id="PF21694">
    <property type="entry name" value="DNA_pol3_delta_C"/>
    <property type="match status" value="1"/>
</dbReference>
<dbReference type="SUPFAM" id="SSF52540">
    <property type="entry name" value="P-loop containing nucleoside triphosphate hydrolases"/>
    <property type="match status" value="1"/>
</dbReference>
<dbReference type="HOGENOM" id="CLU_044694_4_0_9"/>
<proteinExistence type="inferred from homology"/>
<feature type="domain" description="DNA polymerase III delta N-terminal" evidence="9">
    <location>
        <begin position="19"/>
        <end position="144"/>
    </location>
</feature>
<dbReference type="Pfam" id="PF06144">
    <property type="entry name" value="DNA_pol3_delta"/>
    <property type="match status" value="1"/>
</dbReference>
<dbReference type="AlphaFoldDB" id="C8NGS4"/>
<evidence type="ECO:0000256" key="2">
    <source>
        <dbReference type="ARBA" id="ARBA00017703"/>
    </source>
</evidence>
<feature type="domain" description="DNA polymerase III delta subunit-like C-terminal" evidence="10">
    <location>
        <begin position="217"/>
        <end position="337"/>
    </location>
</feature>
<keyword evidence="12" id="KW-1185">Reference proteome</keyword>
<evidence type="ECO:0000259" key="9">
    <source>
        <dbReference type="Pfam" id="PF06144"/>
    </source>
</evidence>
<name>C8NGS4_9LACT</name>
<dbReference type="EC" id="2.7.7.7" evidence="1"/>
<evidence type="ECO:0000256" key="1">
    <source>
        <dbReference type="ARBA" id="ARBA00012417"/>
    </source>
</evidence>
<evidence type="ECO:0000256" key="5">
    <source>
        <dbReference type="ARBA" id="ARBA00022705"/>
    </source>
</evidence>
<keyword evidence="5" id="KW-0235">DNA replication</keyword>
<dbReference type="InterPro" id="IPR005790">
    <property type="entry name" value="DNA_polIII_delta"/>
</dbReference>
<comment type="caution">
    <text evidence="11">The sequence shown here is derived from an EMBL/GenBank/DDBJ whole genome shotgun (WGS) entry which is preliminary data.</text>
</comment>
<evidence type="ECO:0000256" key="7">
    <source>
        <dbReference type="ARBA" id="ARBA00034754"/>
    </source>
</evidence>
<dbReference type="GO" id="GO:0006261">
    <property type="term" value="P:DNA-templated DNA replication"/>
    <property type="evidence" value="ECO:0007669"/>
    <property type="project" value="TreeGrafter"/>
</dbReference>
<protein>
    <recommendedName>
        <fullName evidence="2">DNA polymerase III subunit delta</fullName>
        <ecNumber evidence="1">2.7.7.7</ecNumber>
    </recommendedName>
</protein>
<organism evidence="11 12">
    <name type="scientific">Granulicatella adiacens ATCC 49175</name>
    <dbReference type="NCBI Taxonomy" id="638301"/>
    <lineage>
        <taxon>Bacteria</taxon>
        <taxon>Bacillati</taxon>
        <taxon>Bacillota</taxon>
        <taxon>Bacilli</taxon>
        <taxon>Lactobacillales</taxon>
        <taxon>Carnobacteriaceae</taxon>
        <taxon>Granulicatella</taxon>
    </lineage>
</organism>
<dbReference type="PANTHER" id="PTHR34388">
    <property type="entry name" value="DNA POLYMERASE III SUBUNIT DELTA"/>
    <property type="match status" value="1"/>
</dbReference>
<evidence type="ECO:0000259" key="10">
    <source>
        <dbReference type="Pfam" id="PF21694"/>
    </source>
</evidence>
<sequence length="339" mass="39446">MEFEKQLDRIKNGQVNLVYLVQGKEPYLQELARKVFLETIVAPEDQDLNVGRFNMEEVSIQTAIQDAESVPFFGERRLVLVDNPSFFTGEKEKKSMDHQLERLQAYLENPMDSSVMVFFAPYDKLDQRKKIVKQLKKVAVLLDASELTERDVKQYIRDSLRNHQYSIQEEALETLLVKTQYSLTNSMKELDKLMIASIDTKMIPLELVESLVAKTLEQNIFELGESILKKEGVKALQIYHDMLLQKEDPLKMNAILLGQFRLLLQVSYLKREGYQEPEIQKTLGVHPYRVKIALQQSRRFGLPLLEKAFMQLVDTEYALKTSVGIKEMQLEWFILQFCA</sequence>
<accession>C8NGS4</accession>
<dbReference type="eggNOG" id="COG1466">
    <property type="taxonomic scope" value="Bacteria"/>
</dbReference>
<dbReference type="EMBL" id="ACKZ01000020">
    <property type="protein sequence ID" value="EEW36901.1"/>
    <property type="molecule type" value="Genomic_DNA"/>
</dbReference>
<dbReference type="GeneID" id="78411874"/>
<keyword evidence="3 11" id="KW-0808">Transferase</keyword>
<evidence type="ECO:0000256" key="6">
    <source>
        <dbReference type="ARBA" id="ARBA00022932"/>
    </source>
</evidence>
<comment type="catalytic activity">
    <reaction evidence="8">
        <text>DNA(n) + a 2'-deoxyribonucleoside 5'-triphosphate = DNA(n+1) + diphosphate</text>
        <dbReference type="Rhea" id="RHEA:22508"/>
        <dbReference type="Rhea" id="RHEA-COMP:17339"/>
        <dbReference type="Rhea" id="RHEA-COMP:17340"/>
        <dbReference type="ChEBI" id="CHEBI:33019"/>
        <dbReference type="ChEBI" id="CHEBI:61560"/>
        <dbReference type="ChEBI" id="CHEBI:173112"/>
        <dbReference type="EC" id="2.7.7.7"/>
    </reaction>
</comment>
<dbReference type="InterPro" id="IPR048466">
    <property type="entry name" value="DNA_pol3_delta-like_C"/>
</dbReference>
<evidence type="ECO:0000313" key="11">
    <source>
        <dbReference type="EMBL" id="EEW36901.1"/>
    </source>
</evidence>
<dbReference type="PANTHER" id="PTHR34388:SF1">
    <property type="entry name" value="DNA POLYMERASE III SUBUNIT DELTA"/>
    <property type="match status" value="1"/>
</dbReference>
<gene>
    <name evidence="11" type="primary">holA</name>
    <name evidence="11" type="ORF">HMPREF0444_1119</name>
</gene>
<dbReference type="Gene3D" id="1.10.8.60">
    <property type="match status" value="1"/>
</dbReference>
<dbReference type="Gene3D" id="3.40.50.300">
    <property type="entry name" value="P-loop containing nucleotide triphosphate hydrolases"/>
    <property type="match status" value="1"/>
</dbReference>
<comment type="similarity">
    <text evidence="7">Belongs to the DNA polymerase HolA subunit family.</text>
</comment>
<evidence type="ECO:0000256" key="4">
    <source>
        <dbReference type="ARBA" id="ARBA00022695"/>
    </source>
</evidence>
<dbReference type="SUPFAM" id="SSF48019">
    <property type="entry name" value="post-AAA+ oligomerization domain-like"/>
    <property type="match status" value="1"/>
</dbReference>
<dbReference type="GO" id="GO:0003887">
    <property type="term" value="F:DNA-directed DNA polymerase activity"/>
    <property type="evidence" value="ECO:0007669"/>
    <property type="project" value="UniProtKB-KW"/>
</dbReference>
<evidence type="ECO:0000313" key="12">
    <source>
        <dbReference type="Proteomes" id="UP000005926"/>
    </source>
</evidence>
<keyword evidence="6" id="KW-0239">DNA-directed DNA polymerase</keyword>
<evidence type="ECO:0000256" key="8">
    <source>
        <dbReference type="ARBA" id="ARBA00049244"/>
    </source>
</evidence>
<dbReference type="Gene3D" id="1.20.272.10">
    <property type="match status" value="1"/>
</dbReference>
<dbReference type="STRING" id="638301.HMPREF0444_1119"/>
<evidence type="ECO:0000256" key="3">
    <source>
        <dbReference type="ARBA" id="ARBA00022679"/>
    </source>
</evidence>
<dbReference type="GO" id="GO:0003677">
    <property type="term" value="F:DNA binding"/>
    <property type="evidence" value="ECO:0007669"/>
    <property type="project" value="InterPro"/>
</dbReference>
<dbReference type="NCBIfam" id="TIGR01128">
    <property type="entry name" value="holA"/>
    <property type="match status" value="1"/>
</dbReference>
<dbReference type="Proteomes" id="UP000005926">
    <property type="component" value="Unassembled WGS sequence"/>
</dbReference>
<dbReference type="InterPro" id="IPR010372">
    <property type="entry name" value="DNA_pol3_delta_N"/>
</dbReference>
<keyword evidence="4 11" id="KW-0548">Nucleotidyltransferase</keyword>
<dbReference type="InterPro" id="IPR027417">
    <property type="entry name" value="P-loop_NTPase"/>
</dbReference>